<organism evidence="1 2">
    <name type="scientific">Crocosphaera subtropica (strain ATCC 51142 / BH68)</name>
    <name type="common">Cyanothece sp. (strain ATCC 51142)</name>
    <dbReference type="NCBI Taxonomy" id="43989"/>
    <lineage>
        <taxon>Bacteria</taxon>
        <taxon>Bacillati</taxon>
        <taxon>Cyanobacteriota</taxon>
        <taxon>Cyanophyceae</taxon>
        <taxon>Oscillatoriophycideae</taxon>
        <taxon>Chroococcales</taxon>
        <taxon>Aphanothecaceae</taxon>
        <taxon>Crocosphaera</taxon>
        <taxon>Crocosphaera subtropica</taxon>
    </lineage>
</organism>
<accession>B1WY41</accession>
<sequence>MEMSNQEYKDYFIDTVVNRYPAPAIVVYQEITPDGISKISIVNEFPFSEDATIQNLQGKYFKELEPDVKQSFCKYQFAIEYMPSSDEKIIGHIFDKIISP</sequence>
<gene>
    <name evidence="1" type="ordered locus">cce_3277</name>
</gene>
<evidence type="ECO:0000313" key="2">
    <source>
        <dbReference type="Proteomes" id="UP000001203"/>
    </source>
</evidence>
<dbReference type="AlphaFoldDB" id="B1WY41"/>
<dbReference type="OrthoDB" id="9770340at2"/>
<dbReference type="HOGENOM" id="CLU_2301140_0_0_3"/>
<proteinExistence type="predicted"/>
<dbReference type="STRING" id="43989.cce_3277"/>
<name>B1WY41_CROS5</name>
<dbReference type="EMBL" id="CP000806">
    <property type="protein sequence ID" value="ACB52625.1"/>
    <property type="molecule type" value="Genomic_DNA"/>
</dbReference>
<dbReference type="KEGG" id="cyt:cce_3277"/>
<keyword evidence="2" id="KW-1185">Reference proteome</keyword>
<protein>
    <submittedName>
        <fullName evidence="1">Uncharacterized protein</fullName>
    </submittedName>
</protein>
<evidence type="ECO:0000313" key="1">
    <source>
        <dbReference type="EMBL" id="ACB52625.1"/>
    </source>
</evidence>
<reference evidence="1 2" key="1">
    <citation type="journal article" date="2008" name="Proc. Natl. Acad. Sci. U.S.A.">
        <title>The genome of Cyanothece 51142, a unicellular diazotrophic cyanobacterium important in the marine nitrogen cycle.</title>
        <authorList>
            <person name="Welsh E.A."/>
            <person name="Liberton M."/>
            <person name="Stoeckel J."/>
            <person name="Loh T."/>
            <person name="Elvitigala T."/>
            <person name="Wang C."/>
            <person name="Wollam A."/>
            <person name="Fulton R.S."/>
            <person name="Clifton S.W."/>
            <person name="Jacobs J.M."/>
            <person name="Aurora R."/>
            <person name="Ghosh B.K."/>
            <person name="Sherman L.A."/>
            <person name="Smith R.D."/>
            <person name="Wilson R.K."/>
            <person name="Pakrasi H.B."/>
        </authorList>
    </citation>
    <scope>NUCLEOTIDE SEQUENCE [LARGE SCALE GENOMIC DNA]</scope>
    <source>
        <strain evidence="2">ATCC 51142 / BH68</strain>
    </source>
</reference>
<dbReference type="Proteomes" id="UP000001203">
    <property type="component" value="Chromosome circular"/>
</dbReference>